<comment type="caution">
    <text evidence="1">The sequence shown here is derived from an EMBL/GenBank/DDBJ whole genome shotgun (WGS) entry which is preliminary data.</text>
</comment>
<dbReference type="EMBL" id="JAUESC010000004">
    <property type="protein sequence ID" value="KAK0597133.1"/>
    <property type="molecule type" value="Genomic_DNA"/>
</dbReference>
<name>A0AA39VZP6_ACESA</name>
<reference evidence="1" key="2">
    <citation type="submission" date="2023-06" db="EMBL/GenBank/DDBJ databases">
        <authorList>
            <person name="Swenson N.G."/>
            <person name="Wegrzyn J.L."/>
            <person name="Mcevoy S.L."/>
        </authorList>
    </citation>
    <scope>NUCLEOTIDE SEQUENCE</scope>
    <source>
        <strain evidence="1">NS2018</strain>
        <tissue evidence="1">Leaf</tissue>
    </source>
</reference>
<reference evidence="1" key="1">
    <citation type="journal article" date="2022" name="Plant J.">
        <title>Strategies of tolerance reflected in two North American maple genomes.</title>
        <authorList>
            <person name="McEvoy S.L."/>
            <person name="Sezen U.U."/>
            <person name="Trouern-Trend A."/>
            <person name="McMahon S.M."/>
            <person name="Schaberg P.G."/>
            <person name="Yang J."/>
            <person name="Wegrzyn J.L."/>
            <person name="Swenson N.G."/>
        </authorList>
    </citation>
    <scope>NUCLEOTIDE SEQUENCE</scope>
    <source>
        <strain evidence="1">NS2018</strain>
    </source>
</reference>
<dbReference type="AlphaFoldDB" id="A0AA39VZP6"/>
<keyword evidence="2" id="KW-1185">Reference proteome</keyword>
<dbReference type="Proteomes" id="UP001168877">
    <property type="component" value="Unassembled WGS sequence"/>
</dbReference>
<protein>
    <submittedName>
        <fullName evidence="1">Uncharacterized protein</fullName>
    </submittedName>
</protein>
<evidence type="ECO:0000313" key="2">
    <source>
        <dbReference type="Proteomes" id="UP001168877"/>
    </source>
</evidence>
<proteinExistence type="predicted"/>
<gene>
    <name evidence="1" type="ORF">LWI29_022102</name>
</gene>
<organism evidence="1 2">
    <name type="scientific">Acer saccharum</name>
    <name type="common">Sugar maple</name>
    <dbReference type="NCBI Taxonomy" id="4024"/>
    <lineage>
        <taxon>Eukaryota</taxon>
        <taxon>Viridiplantae</taxon>
        <taxon>Streptophyta</taxon>
        <taxon>Embryophyta</taxon>
        <taxon>Tracheophyta</taxon>
        <taxon>Spermatophyta</taxon>
        <taxon>Magnoliopsida</taxon>
        <taxon>eudicotyledons</taxon>
        <taxon>Gunneridae</taxon>
        <taxon>Pentapetalae</taxon>
        <taxon>rosids</taxon>
        <taxon>malvids</taxon>
        <taxon>Sapindales</taxon>
        <taxon>Sapindaceae</taxon>
        <taxon>Hippocastanoideae</taxon>
        <taxon>Acereae</taxon>
        <taxon>Acer</taxon>
    </lineage>
</organism>
<accession>A0AA39VZP6</accession>
<evidence type="ECO:0000313" key="1">
    <source>
        <dbReference type="EMBL" id="KAK0597133.1"/>
    </source>
</evidence>
<sequence>MSAGFTSLVLLSSNNRDNNVDNKGSNNPIYTMIENTDYKLYKSLRRIVHHVKQISMTTSILCHSPDHFLLVGVTSSRRRSSLRRSTQRLFSFSASYRHTYGSNLFEYRTKNKESCRSYIVYKKPTSWNFASKKI</sequence>